<protein>
    <submittedName>
        <fullName evidence="2">Uncharacterized protein</fullName>
    </submittedName>
</protein>
<organism evidence="2 3">
    <name type="scientific">Methylovorus glucosotrophus (strain SIP3-4)</name>
    <dbReference type="NCBI Taxonomy" id="582744"/>
    <lineage>
        <taxon>Bacteria</taxon>
        <taxon>Pseudomonadati</taxon>
        <taxon>Pseudomonadota</taxon>
        <taxon>Betaproteobacteria</taxon>
        <taxon>Nitrosomonadales</taxon>
        <taxon>Methylophilaceae</taxon>
        <taxon>Methylovorus</taxon>
    </lineage>
</organism>
<evidence type="ECO:0000313" key="2">
    <source>
        <dbReference type="EMBL" id="ACT49781.1"/>
    </source>
</evidence>
<keyword evidence="1" id="KW-0472">Membrane</keyword>
<keyword evidence="3" id="KW-1185">Reference proteome</keyword>
<keyword evidence="1" id="KW-0812">Transmembrane</keyword>
<dbReference type="EMBL" id="CP001674">
    <property type="protein sequence ID" value="ACT49781.1"/>
    <property type="molecule type" value="Genomic_DNA"/>
</dbReference>
<reference evidence="3" key="1">
    <citation type="submission" date="2009-07" db="EMBL/GenBank/DDBJ databases">
        <title>Complete sequence of chromosome of Methylovorus sp. SIP3-4.</title>
        <authorList>
            <person name="Lucas S."/>
            <person name="Copeland A."/>
            <person name="Lapidus A."/>
            <person name="Glavina del Rio T."/>
            <person name="Tice H."/>
            <person name="Bruce D."/>
            <person name="Goodwin L."/>
            <person name="Pitluck S."/>
            <person name="Clum A."/>
            <person name="Larimer F."/>
            <person name="Land M."/>
            <person name="Hauser L."/>
            <person name="Kyrpides N."/>
            <person name="Mikhailova N."/>
            <person name="Kayluzhnaya M."/>
            <person name="Chistoserdova L."/>
        </authorList>
    </citation>
    <scope>NUCLEOTIDE SEQUENCE [LARGE SCALE GENOMIC DNA]</scope>
    <source>
        <strain evidence="3">SIP3-4</strain>
    </source>
</reference>
<accession>C6X9G1</accession>
<dbReference type="Proteomes" id="UP000002743">
    <property type="component" value="Chromosome"/>
</dbReference>
<proteinExistence type="predicted"/>
<keyword evidence="1" id="KW-1133">Transmembrane helix</keyword>
<evidence type="ECO:0000256" key="1">
    <source>
        <dbReference type="SAM" id="Phobius"/>
    </source>
</evidence>
<gene>
    <name evidence="2" type="ordered locus">Msip34_0533</name>
</gene>
<dbReference type="NCBIfam" id="NF045611">
    <property type="entry name" value="small_CydP"/>
    <property type="match status" value="1"/>
</dbReference>
<evidence type="ECO:0000313" key="3">
    <source>
        <dbReference type="Proteomes" id="UP000002743"/>
    </source>
</evidence>
<dbReference type="RefSeq" id="WP_015829423.1">
    <property type="nucleotide sequence ID" value="NC_012969.1"/>
</dbReference>
<dbReference type="KEGG" id="mei:Msip34_0533"/>
<feature type="transmembrane region" description="Helical" evidence="1">
    <location>
        <begin position="21"/>
        <end position="43"/>
    </location>
</feature>
<sequence length="67" mass="7865">MMNNRWISHLTSLKAHRRYSRLAIEITVILLAKVVLLYLLWWACFSHPIAKQDRQAAVTRIIMSTSK</sequence>
<dbReference type="HOGENOM" id="CLU_2826240_0_0_4"/>
<reference evidence="2 3" key="2">
    <citation type="journal article" date="2011" name="J. Bacteriol.">
        <title>Genomes of three methylotrophs from a single niche uncover genetic and metabolic divergence of Methylophilaceae.</title>
        <authorList>
            <person name="Lapidus A."/>
            <person name="Clum A."/>
            <person name="Labutti K."/>
            <person name="Kaluzhnaya M.G."/>
            <person name="Lim S."/>
            <person name="Beck D.A."/>
            <person name="Glavina Del Rio T."/>
            <person name="Nolan M."/>
            <person name="Mavromatis K."/>
            <person name="Huntemann M."/>
            <person name="Lucas S."/>
            <person name="Lidstrom M.E."/>
            <person name="Ivanova N."/>
            <person name="Chistoserdova L."/>
        </authorList>
    </citation>
    <scope>NUCLEOTIDE SEQUENCE [LARGE SCALE GENOMIC DNA]</scope>
    <source>
        <strain evidence="2 3">SIP3-4</strain>
    </source>
</reference>
<dbReference type="AlphaFoldDB" id="C6X9G1"/>
<name>C6X9G1_METGS</name>
<dbReference type="InterPro" id="IPR054636">
    <property type="entry name" value="CydP"/>
</dbReference>
<dbReference type="STRING" id="582744.Msip34_0533"/>